<dbReference type="SUPFAM" id="SSF103481">
    <property type="entry name" value="Multidrug resistance efflux transporter EmrE"/>
    <property type="match status" value="2"/>
</dbReference>
<evidence type="ECO:0000256" key="4">
    <source>
        <dbReference type="ARBA" id="ARBA00022989"/>
    </source>
</evidence>
<feature type="transmembrane region" description="Helical" evidence="6">
    <location>
        <begin position="65"/>
        <end position="82"/>
    </location>
</feature>
<dbReference type="Proteomes" id="UP000027616">
    <property type="component" value="Chromosome I"/>
</dbReference>
<name>A0A060R9I8_9BACT</name>
<gene>
    <name evidence="8" type="ORF">BN938_2214</name>
</gene>
<organism evidence="8 9">
    <name type="scientific">Mucinivorans hirudinis</name>
    <dbReference type="NCBI Taxonomy" id="1433126"/>
    <lineage>
        <taxon>Bacteria</taxon>
        <taxon>Pseudomonadati</taxon>
        <taxon>Bacteroidota</taxon>
        <taxon>Bacteroidia</taxon>
        <taxon>Bacteroidales</taxon>
        <taxon>Rikenellaceae</taxon>
        <taxon>Mucinivorans</taxon>
    </lineage>
</organism>
<feature type="transmembrane region" description="Helical" evidence="6">
    <location>
        <begin position="121"/>
        <end position="139"/>
    </location>
</feature>
<feature type="transmembrane region" description="Helical" evidence="6">
    <location>
        <begin position="88"/>
        <end position="109"/>
    </location>
</feature>
<dbReference type="InterPro" id="IPR037185">
    <property type="entry name" value="EmrE-like"/>
</dbReference>
<feature type="transmembrane region" description="Helical" evidence="6">
    <location>
        <begin position="270"/>
        <end position="286"/>
    </location>
</feature>
<dbReference type="STRING" id="1433126.BN938_2214"/>
<sequence>MQFKNTVGILIAVILWGLSFIFTKSSLEYLSPLMLVTFRVLIAMTLMFSIAKITGKLQPLTRRDVLIFGCLVIAEPIGYFLFETYGVLNVSPTLACIVIAVIPLFTPLLAYFANGERVSRMLWVGLGISMVGVLLVIFGDGLDEISGRLLGVLLLFGAVVTAMIYTVMVKRLSERFNSFSIVAWQNVFSAMILIPLLYLFDWDKLSALVWDLQWVWRVAVLGIFCSTLAFVLYADALRSIGVARTSIFINLMPSITAVASFFILDERLGLAKIIGIAITISGLYIGERK</sequence>
<keyword evidence="9" id="KW-1185">Reference proteome</keyword>
<evidence type="ECO:0000256" key="1">
    <source>
        <dbReference type="ARBA" id="ARBA00004141"/>
    </source>
</evidence>
<feature type="transmembrane region" description="Helical" evidence="6">
    <location>
        <begin position="214"/>
        <end position="234"/>
    </location>
</feature>
<comment type="subcellular location">
    <subcellularLocation>
        <location evidence="1">Membrane</location>
        <topology evidence="1">Multi-pass membrane protein</topology>
    </subcellularLocation>
</comment>
<dbReference type="PANTHER" id="PTHR32322">
    <property type="entry name" value="INNER MEMBRANE TRANSPORTER"/>
    <property type="match status" value="1"/>
</dbReference>
<feature type="transmembrane region" description="Helical" evidence="6">
    <location>
        <begin position="246"/>
        <end position="264"/>
    </location>
</feature>
<feature type="transmembrane region" description="Helical" evidence="6">
    <location>
        <begin position="181"/>
        <end position="202"/>
    </location>
</feature>
<dbReference type="EMBL" id="HG934468">
    <property type="protein sequence ID" value="CDN32286.1"/>
    <property type="molecule type" value="Genomic_DNA"/>
</dbReference>
<dbReference type="KEGG" id="rbc:BN938_2214"/>
<evidence type="ECO:0000256" key="5">
    <source>
        <dbReference type="ARBA" id="ARBA00023136"/>
    </source>
</evidence>
<dbReference type="PANTHER" id="PTHR32322:SF2">
    <property type="entry name" value="EAMA DOMAIN-CONTAINING PROTEIN"/>
    <property type="match status" value="1"/>
</dbReference>
<evidence type="ECO:0000256" key="3">
    <source>
        <dbReference type="ARBA" id="ARBA00022692"/>
    </source>
</evidence>
<evidence type="ECO:0000313" key="8">
    <source>
        <dbReference type="EMBL" id="CDN32286.1"/>
    </source>
</evidence>
<accession>A0A060R9I8</accession>
<evidence type="ECO:0000256" key="6">
    <source>
        <dbReference type="SAM" id="Phobius"/>
    </source>
</evidence>
<keyword evidence="5 6" id="KW-0472">Membrane</keyword>
<dbReference type="InterPro" id="IPR050638">
    <property type="entry name" value="AA-Vitamin_Transporters"/>
</dbReference>
<reference evidence="8 9" key="1">
    <citation type="journal article" date="2015" name="Genome Announc.">
        <title>Complete Genome Sequence of the Novel Leech Symbiont Mucinivorans hirudinis M3T.</title>
        <authorList>
            <person name="Nelson M.C."/>
            <person name="Bomar L."/>
            <person name="Graf J."/>
        </authorList>
    </citation>
    <scope>NUCLEOTIDE SEQUENCE [LARGE SCALE GENOMIC DNA]</scope>
    <source>
        <strain evidence="9">M3</strain>
    </source>
</reference>
<feature type="domain" description="EamA" evidence="7">
    <location>
        <begin position="9"/>
        <end position="137"/>
    </location>
</feature>
<protein>
    <submittedName>
        <fullName evidence="8">Permease of the drug/metabolite transporter (DMT) superfamily</fullName>
    </submittedName>
</protein>
<dbReference type="Gene3D" id="1.10.3730.20">
    <property type="match status" value="1"/>
</dbReference>
<evidence type="ECO:0000313" key="9">
    <source>
        <dbReference type="Proteomes" id="UP000027616"/>
    </source>
</evidence>
<dbReference type="GO" id="GO:0016020">
    <property type="term" value="C:membrane"/>
    <property type="evidence" value="ECO:0007669"/>
    <property type="project" value="UniProtKB-SubCell"/>
</dbReference>
<feature type="domain" description="EamA" evidence="7">
    <location>
        <begin position="150"/>
        <end position="285"/>
    </location>
</feature>
<evidence type="ECO:0000256" key="2">
    <source>
        <dbReference type="ARBA" id="ARBA00007362"/>
    </source>
</evidence>
<feature type="transmembrane region" description="Helical" evidence="6">
    <location>
        <begin position="145"/>
        <end position="169"/>
    </location>
</feature>
<dbReference type="AlphaFoldDB" id="A0A060R9I8"/>
<feature type="transmembrane region" description="Helical" evidence="6">
    <location>
        <begin position="29"/>
        <end position="53"/>
    </location>
</feature>
<dbReference type="HOGENOM" id="CLU_033863_4_0_10"/>
<keyword evidence="4 6" id="KW-1133">Transmembrane helix</keyword>
<evidence type="ECO:0000259" key="7">
    <source>
        <dbReference type="Pfam" id="PF00892"/>
    </source>
</evidence>
<dbReference type="eggNOG" id="COG0697">
    <property type="taxonomic scope" value="Bacteria"/>
</dbReference>
<dbReference type="OrthoDB" id="9805239at2"/>
<dbReference type="Pfam" id="PF00892">
    <property type="entry name" value="EamA"/>
    <property type="match status" value="2"/>
</dbReference>
<comment type="similarity">
    <text evidence="2">Belongs to the EamA transporter family.</text>
</comment>
<dbReference type="InterPro" id="IPR000620">
    <property type="entry name" value="EamA_dom"/>
</dbReference>
<proteinExistence type="inferred from homology"/>
<keyword evidence="3 6" id="KW-0812">Transmembrane</keyword>
<feature type="transmembrane region" description="Helical" evidence="6">
    <location>
        <begin position="7"/>
        <end position="23"/>
    </location>
</feature>